<proteinExistence type="predicted"/>
<dbReference type="OrthoDB" id="68610at2759"/>
<dbReference type="Proteomes" id="UP000053237">
    <property type="component" value="Unassembled WGS sequence"/>
</dbReference>
<organism evidence="2 3">
    <name type="scientific">Albugo candida</name>
    <dbReference type="NCBI Taxonomy" id="65357"/>
    <lineage>
        <taxon>Eukaryota</taxon>
        <taxon>Sar</taxon>
        <taxon>Stramenopiles</taxon>
        <taxon>Oomycota</taxon>
        <taxon>Peronosporomycetes</taxon>
        <taxon>Albuginales</taxon>
        <taxon>Albuginaceae</taxon>
        <taxon>Albugo</taxon>
    </lineage>
</organism>
<dbReference type="InterPro" id="IPR007053">
    <property type="entry name" value="LRAT_dom"/>
</dbReference>
<gene>
    <name evidence="2" type="ORF">BN9_119860</name>
</gene>
<dbReference type="PANTHER" id="PTHR46137">
    <property type="entry name" value="OS05G0310600 PROTEIN"/>
    <property type="match status" value="1"/>
</dbReference>
<reference evidence="2 3" key="1">
    <citation type="submission" date="2012-05" db="EMBL/GenBank/DDBJ databases">
        <title>Recombination and specialization in a pathogen metapopulation.</title>
        <authorList>
            <person name="Gardiner A."/>
            <person name="Kemen E."/>
            <person name="Schultz-Larsen T."/>
            <person name="MacLean D."/>
            <person name="Van Oosterhout C."/>
            <person name="Jones J.D.G."/>
        </authorList>
    </citation>
    <scope>NUCLEOTIDE SEQUENCE [LARGE SCALE GENOMIC DNA]</scope>
    <source>
        <strain evidence="2 3">Ac Nc2</strain>
    </source>
</reference>
<dbReference type="AlphaFoldDB" id="A0A024GVC0"/>
<evidence type="ECO:0000313" key="2">
    <source>
        <dbReference type="EMBL" id="CCI50319.1"/>
    </source>
</evidence>
<dbReference type="Gene3D" id="3.90.1720.10">
    <property type="entry name" value="endopeptidase domain like (from Nostoc punctiforme)"/>
    <property type="match status" value="1"/>
</dbReference>
<accession>A0A024GVC0</accession>
<evidence type="ECO:0000259" key="1">
    <source>
        <dbReference type="PROSITE" id="PS51934"/>
    </source>
</evidence>
<comment type="caution">
    <text evidence="2">The sequence shown here is derived from an EMBL/GenBank/DDBJ whole genome shotgun (WGS) entry which is preliminary data.</text>
</comment>
<evidence type="ECO:0000313" key="3">
    <source>
        <dbReference type="Proteomes" id="UP000053237"/>
    </source>
</evidence>
<dbReference type="EMBL" id="CAIX01000450">
    <property type="protein sequence ID" value="CCI50319.1"/>
    <property type="molecule type" value="Genomic_DNA"/>
</dbReference>
<keyword evidence="3" id="KW-1185">Reference proteome</keyword>
<sequence>MNTCSVHNVSTLQLGDHICIWDKSRWPFRYTHHGIVYHMGTCADKVEVAHVWSAIADFRKSQADSRFQITSLTEFLNHRPLDDMRRVQYNSSIIADAFSRLGEVHRSRSDIPPIVLARCNFLLGMGRGHFDILSLNCEHVALWCKTGIIWSKQLYNKATLKAPFLKSTSQQEIQRLMKLEGLIQGYKFDAEKRNRELQAMDGKRVFLQVGDARFVKLLGRSLYAVLNDPKETDPIFRHQPTAFRLSIDVTYYNCVQITLDDQSTGHWLCSRSHCVKMLNRQPFHRQSLFKFEYGWNGELQSRRNRQWYIGVQTRDGMLRTYNTRDKAAYFKIIAADPVDKNEVLVDAEKI</sequence>
<dbReference type="Pfam" id="PF04970">
    <property type="entry name" value="LRAT"/>
    <property type="match status" value="1"/>
</dbReference>
<dbReference type="PROSITE" id="PS51934">
    <property type="entry name" value="LRAT"/>
    <property type="match status" value="1"/>
</dbReference>
<protein>
    <recommendedName>
        <fullName evidence="1">LRAT domain-containing protein</fullName>
    </recommendedName>
</protein>
<feature type="domain" description="LRAT" evidence="1">
    <location>
        <begin position="28"/>
        <end position="153"/>
    </location>
</feature>
<dbReference type="InParanoid" id="A0A024GVC0"/>
<dbReference type="PANTHER" id="PTHR46137:SF3">
    <property type="entry name" value="OS05G0310600 PROTEIN"/>
    <property type="match status" value="1"/>
</dbReference>
<name>A0A024GVC0_9STRA</name>